<gene>
    <name evidence="12" type="ORF">SAMN05444281_2778</name>
</gene>
<evidence type="ECO:0000259" key="11">
    <source>
        <dbReference type="Pfam" id="PF16355"/>
    </source>
</evidence>
<evidence type="ECO:0000313" key="12">
    <source>
        <dbReference type="EMBL" id="SHH93010.1"/>
    </source>
</evidence>
<dbReference type="PANTHER" id="PTHR13460:SF0">
    <property type="entry name" value="MALECTIN"/>
    <property type="match status" value="1"/>
</dbReference>
<dbReference type="Pfam" id="PF11721">
    <property type="entry name" value="Malectin"/>
    <property type="match status" value="1"/>
</dbReference>
<keyword evidence="13" id="KW-1185">Reference proteome</keyword>
<feature type="domain" description="Malectin" evidence="10">
    <location>
        <begin position="126"/>
        <end position="294"/>
    </location>
</feature>
<dbReference type="OrthoDB" id="9801077at2"/>
<dbReference type="Gene3D" id="2.60.120.430">
    <property type="entry name" value="Galactose-binding lectin"/>
    <property type="match status" value="1"/>
</dbReference>
<comment type="subcellular location">
    <subcellularLocation>
        <location evidence="1">Endoplasmic reticulum membrane</location>
        <topology evidence="1">Single-pass type I membrane protein</topology>
    </subcellularLocation>
</comment>
<dbReference type="InterPro" id="IPR013783">
    <property type="entry name" value="Ig-like_fold"/>
</dbReference>
<protein>
    <submittedName>
        <fullName evidence="12">Uncharacterized protein</fullName>
    </submittedName>
</protein>
<dbReference type="AlphaFoldDB" id="A0A1M5WZU4"/>
<evidence type="ECO:0000256" key="3">
    <source>
        <dbReference type="ARBA" id="ARBA00022692"/>
    </source>
</evidence>
<keyword evidence="5" id="KW-0256">Endoplasmic reticulum</keyword>
<name>A0A1M5WZU4_9FLAO</name>
<dbReference type="GO" id="GO:0016020">
    <property type="term" value="C:membrane"/>
    <property type="evidence" value="ECO:0007669"/>
    <property type="project" value="TreeGrafter"/>
</dbReference>
<evidence type="ECO:0000256" key="6">
    <source>
        <dbReference type="ARBA" id="ARBA00022989"/>
    </source>
</evidence>
<dbReference type="EMBL" id="FQXQ01000008">
    <property type="protein sequence ID" value="SHH93010.1"/>
    <property type="molecule type" value="Genomic_DNA"/>
</dbReference>
<keyword evidence="4" id="KW-0732">Signal</keyword>
<evidence type="ECO:0000256" key="1">
    <source>
        <dbReference type="ARBA" id="ARBA00004115"/>
    </source>
</evidence>
<keyword evidence="8" id="KW-0325">Glycoprotein</keyword>
<evidence type="ECO:0000256" key="9">
    <source>
        <dbReference type="ARBA" id="ARBA00023277"/>
    </source>
</evidence>
<evidence type="ECO:0000313" key="13">
    <source>
        <dbReference type="Proteomes" id="UP000184109"/>
    </source>
</evidence>
<reference evidence="13" key="1">
    <citation type="submission" date="2016-11" db="EMBL/GenBank/DDBJ databases">
        <authorList>
            <person name="Varghese N."/>
            <person name="Submissions S."/>
        </authorList>
    </citation>
    <scope>NUCLEOTIDE SEQUENCE [LARGE SCALE GENOMIC DNA]</scope>
    <source>
        <strain evidence="13">DSM 100572</strain>
    </source>
</reference>
<dbReference type="PANTHER" id="PTHR13460">
    <property type="match status" value="1"/>
</dbReference>
<dbReference type="Gene3D" id="2.60.40.10">
    <property type="entry name" value="Immunoglobulins"/>
    <property type="match status" value="1"/>
</dbReference>
<dbReference type="InterPro" id="IPR021720">
    <property type="entry name" value="Malectin_dom"/>
</dbReference>
<keyword evidence="6" id="KW-1133">Transmembrane helix</keyword>
<dbReference type="Gene3D" id="2.60.120.260">
    <property type="entry name" value="Galactose-binding domain-like"/>
    <property type="match status" value="1"/>
</dbReference>
<evidence type="ECO:0000256" key="5">
    <source>
        <dbReference type="ARBA" id="ARBA00022824"/>
    </source>
</evidence>
<evidence type="ECO:0000259" key="10">
    <source>
        <dbReference type="Pfam" id="PF11721"/>
    </source>
</evidence>
<dbReference type="InterPro" id="IPR008979">
    <property type="entry name" value="Galactose-bd-like_sf"/>
</dbReference>
<feature type="domain" description="DUF4982" evidence="11">
    <location>
        <begin position="34"/>
        <end position="91"/>
    </location>
</feature>
<dbReference type="InterPro" id="IPR032311">
    <property type="entry name" value="DUF4982"/>
</dbReference>
<evidence type="ECO:0000256" key="2">
    <source>
        <dbReference type="ARBA" id="ARBA00009141"/>
    </source>
</evidence>
<evidence type="ECO:0000256" key="8">
    <source>
        <dbReference type="ARBA" id="ARBA00023180"/>
    </source>
</evidence>
<dbReference type="GO" id="GO:0030246">
    <property type="term" value="F:carbohydrate binding"/>
    <property type="evidence" value="ECO:0007669"/>
    <property type="project" value="InterPro"/>
</dbReference>
<dbReference type="Pfam" id="PF16355">
    <property type="entry name" value="DUF4982"/>
    <property type="match status" value="1"/>
</dbReference>
<dbReference type="InterPro" id="IPR039155">
    <property type="entry name" value="MLEC"/>
</dbReference>
<evidence type="ECO:0000256" key="7">
    <source>
        <dbReference type="ARBA" id="ARBA00023136"/>
    </source>
</evidence>
<accession>A0A1M5WZU4</accession>
<keyword evidence="7" id="KW-0472">Membrane</keyword>
<keyword evidence="9" id="KW-0119">Carbohydrate metabolism</keyword>
<proteinExistence type="inferred from homology"/>
<dbReference type="Proteomes" id="UP000184109">
    <property type="component" value="Unassembled WGS sequence"/>
</dbReference>
<evidence type="ECO:0000256" key="4">
    <source>
        <dbReference type="ARBA" id="ARBA00022729"/>
    </source>
</evidence>
<sequence>MYRANFVSNKKSPMVYIVSHSWPNRWTKPGIKNSIDVYSNCDEVELFNDVNQESLGKLKNPGLGEHFQWKNINVKYNVLYAVGYVNGKAVAKDYILLNSLPESKRFNDLMAETNEVLQPQEDYNYIYRVNSGGDDYVDTYGNTWMADVHKTDKNTWGSKSWTDEFKDLPTFYASQRTTYDPIKGTQDWKLFQDFRYGGNQLKYEFPVPDGEYLVELYFNEPWYGTGGGMDCTDWRVFDVAINDKVVLENVDVWKEVGHDKALKKTVRANVKGGVLKISFPNVTSSQAIISAIAIATKNTAIKPVKASSKNILNTSANVPVEVRSWLNITDKQYIDSEIHYTKLPAEVYGADYVRFSKSINQAKISGTFISKENATVYVFVKDSESKLSWLKSYEKLEEIAENNQEIVFKVFKKEVKKGEKIHFKNNDGIAVVPLYNMDEKDDRPIIKLEAEEATLLGKGIKKAFFKKSDYVEFTQKTTNKITFEVAPGVANIYLMRFRFMNMNDYPVKVNLSITDANGISVRNDVIEFPIKNKKWKVLNTSTGGFINAGTYKITLEAKDMKGLRLESFEFQ</sequence>
<dbReference type="SUPFAM" id="SSF49785">
    <property type="entry name" value="Galactose-binding domain-like"/>
    <property type="match status" value="1"/>
</dbReference>
<comment type="similarity">
    <text evidence="2">Belongs to the malectin family.</text>
</comment>
<keyword evidence="3" id="KW-0812">Transmembrane</keyword>
<organism evidence="12 13">
    <name type="scientific">Wenyingzhuangia marina</name>
    <dbReference type="NCBI Taxonomy" id="1195760"/>
    <lineage>
        <taxon>Bacteria</taxon>
        <taxon>Pseudomonadati</taxon>
        <taxon>Bacteroidota</taxon>
        <taxon>Flavobacteriia</taxon>
        <taxon>Flavobacteriales</taxon>
        <taxon>Flavobacteriaceae</taxon>
        <taxon>Wenyingzhuangia</taxon>
    </lineage>
</organism>
<dbReference type="STRING" id="1195760.SAMN05444281_2778"/>